<comment type="caution">
    <text evidence="1">The sequence shown here is derived from an EMBL/GenBank/DDBJ whole genome shotgun (WGS) entry which is preliminary data.</text>
</comment>
<dbReference type="SUPFAM" id="SSF56219">
    <property type="entry name" value="DNase I-like"/>
    <property type="match status" value="1"/>
</dbReference>
<gene>
    <name evidence="1" type="ORF">P5673_032443</name>
</gene>
<dbReference type="Proteomes" id="UP001249851">
    <property type="component" value="Unassembled WGS sequence"/>
</dbReference>
<sequence length="634" mass="68943">MDTQICVERVYPAKKCLSLSLVMRGGEQPTTRASGVDRAVDEACDSFLTAYNLFGDIASISDDSEGSALNDSLDDVMASDVEDDPRSVNTNIIESRNISLDDDVNINETTVNVNTGCNCVVPVSTYDATPVNVDLNCNKNDEGNDIRASATCNTSNEENTTTEVTVNVEMDDEVFNSRNTETGVNSNGVNDDMISDSNVVSAVEHAAPEARETPAGIAVDGLDEATGDDMDCDVVPVSQVSVVDDDDIIEVLETGFSGNRLMDTDARTGAGHSQSPADVADMELNGSFLIAKFSDRGLFYRNACIYAPNRNPDRDTFTSCADLVDLAVPTVLCGDFNAVFDRALDCWGVAAGSLYHNNSSALALLFCTCCVVDNWRYLHPDSISFLRMCPDGAHASRIDIFGCPVSWISGVSTCDLLVCPYSDHSTVYTELVIPSCTPRGPGRWGLNVTLYHDEAFATKIQSFWVSWRLQMDVYENVLTHIAALDCCKAEGAHVRSHKQWAEEGKTSTRFFLRPEKKHGIEEWVSSIRVPDGALRSDMHSICRSWVVFLLTLFMACPTDTTMQEELLNNVSSPLPSGSGTSCDGWLSVAEVHSALKGTAISKSPGSDGLPIEFYSCFWHIVGKDLVDVLNCSFQ</sequence>
<dbReference type="AlphaFoldDB" id="A0AAD9PR80"/>
<keyword evidence="2" id="KW-1185">Reference proteome</keyword>
<evidence type="ECO:0000313" key="1">
    <source>
        <dbReference type="EMBL" id="KAK2547527.1"/>
    </source>
</evidence>
<protein>
    <submittedName>
        <fullName evidence="1">Transposon TX1 uncharacterized 149 kDa protein</fullName>
    </submittedName>
</protein>
<reference evidence="1" key="2">
    <citation type="journal article" date="2023" name="Science">
        <title>Genomic signatures of disease resistance in endangered staghorn corals.</title>
        <authorList>
            <person name="Vollmer S.V."/>
            <person name="Selwyn J.D."/>
            <person name="Despard B.A."/>
            <person name="Roesel C.L."/>
        </authorList>
    </citation>
    <scope>NUCLEOTIDE SEQUENCE</scope>
    <source>
        <strain evidence="1">K2</strain>
    </source>
</reference>
<accession>A0AAD9PR80</accession>
<dbReference type="EMBL" id="JARQWQ010000179">
    <property type="protein sequence ID" value="KAK2547527.1"/>
    <property type="molecule type" value="Genomic_DNA"/>
</dbReference>
<proteinExistence type="predicted"/>
<organism evidence="1 2">
    <name type="scientific">Acropora cervicornis</name>
    <name type="common">Staghorn coral</name>
    <dbReference type="NCBI Taxonomy" id="6130"/>
    <lineage>
        <taxon>Eukaryota</taxon>
        <taxon>Metazoa</taxon>
        <taxon>Cnidaria</taxon>
        <taxon>Anthozoa</taxon>
        <taxon>Hexacorallia</taxon>
        <taxon>Scleractinia</taxon>
        <taxon>Astrocoeniina</taxon>
        <taxon>Acroporidae</taxon>
        <taxon>Acropora</taxon>
    </lineage>
</organism>
<dbReference type="InterPro" id="IPR036691">
    <property type="entry name" value="Endo/exonu/phosph_ase_sf"/>
</dbReference>
<name>A0AAD9PR80_ACRCE</name>
<reference evidence="1" key="1">
    <citation type="journal article" date="2023" name="G3 (Bethesda)">
        <title>Whole genome assembly and annotation of the endangered Caribbean coral Acropora cervicornis.</title>
        <authorList>
            <person name="Selwyn J.D."/>
            <person name="Vollmer S.V."/>
        </authorList>
    </citation>
    <scope>NUCLEOTIDE SEQUENCE</scope>
    <source>
        <strain evidence="1">K2</strain>
    </source>
</reference>
<evidence type="ECO:0000313" key="2">
    <source>
        <dbReference type="Proteomes" id="UP001249851"/>
    </source>
</evidence>
<dbReference type="Gene3D" id="3.60.10.10">
    <property type="entry name" value="Endonuclease/exonuclease/phosphatase"/>
    <property type="match status" value="1"/>
</dbReference>